<sequence>MDILYNLHYNYSKIKNGNFDTWRKKDECEKYAKNCVEKIEEAIEKYPEKDDTEFYKALREFSHLYTYDQYNSASCRNVKLPPLPKFNPSTINSQKAEQDGKEIKATKKEAKMYEAVKTCDENRNELEIHILLKDLNVLDEYEELNKSGILDYKKYCSDICDLEKKFPGTKALCVKTSKNLEDISKKQKQERIEACEHFYYWLSDHIWNLFGKNNYYIKDNPAVLNFLSIVYRIMYRLNIHECLFHYNPYDSKDILKEKKHLYYYFKYYQKIKNSITTNKLVEKYNLYCEYLNYIRNLYEKYVPSCCSCFSDLKECSEYCKEYFTCDKSYYPSELLTELSCNGEELIKSVDEIFKSVTINRKDLIIRQRKLTGYSFGEIFSDPFYSVVLLGFTLMGILCTFFVFYKVCTAL</sequence>
<keyword evidence="1" id="KW-1133">Transmembrane helix</keyword>
<dbReference type="Pfam" id="PF05795">
    <property type="entry name" value="Plasmodium_Vir"/>
    <property type="match status" value="1"/>
</dbReference>
<dbReference type="InterPro" id="IPR008780">
    <property type="entry name" value="Plasmodium_Vir"/>
</dbReference>
<accession>K6UUQ1</accession>
<name>K6UUQ1_PLACD</name>
<keyword evidence="1" id="KW-0472">Membrane</keyword>
<evidence type="ECO:0000313" key="2">
    <source>
        <dbReference type="EMBL" id="GAB65940.1"/>
    </source>
</evidence>
<evidence type="ECO:0000256" key="1">
    <source>
        <dbReference type="SAM" id="Phobius"/>
    </source>
</evidence>
<dbReference type="KEGG" id="pcy:PCYB_074410"/>
<dbReference type="RefSeq" id="XP_004221887.1">
    <property type="nucleotide sequence ID" value="XM_004221839.1"/>
</dbReference>
<reference evidence="2 3" key="1">
    <citation type="journal article" date="2012" name="Nat. Genet.">
        <title>Plasmodium cynomolgi genome sequences provide insight into Plasmodium vivax and the monkey malaria clade.</title>
        <authorList>
            <person name="Tachibana S."/>
            <person name="Sullivan S.A."/>
            <person name="Kawai S."/>
            <person name="Nakamura S."/>
            <person name="Kim H.R."/>
            <person name="Goto N."/>
            <person name="Arisue N."/>
            <person name="Palacpac N.M.Q."/>
            <person name="Honma H."/>
            <person name="Yagi M."/>
            <person name="Tougan T."/>
            <person name="Katakai Y."/>
            <person name="Kaneko O."/>
            <person name="Mita T."/>
            <person name="Kita K."/>
            <person name="Yasutomi Y."/>
            <person name="Sutton P.L."/>
            <person name="Shakhbatyan R."/>
            <person name="Horii T."/>
            <person name="Yasunaga T."/>
            <person name="Barnwell J.W."/>
            <person name="Escalante A.A."/>
            <person name="Carlton J.M."/>
            <person name="Tanabe K."/>
        </authorList>
    </citation>
    <scope>NUCLEOTIDE SEQUENCE [LARGE SCALE GENOMIC DNA]</scope>
    <source>
        <strain evidence="2 3">B</strain>
    </source>
</reference>
<dbReference type="OMA" id="HINELYE"/>
<dbReference type="PhylomeDB" id="K6UUQ1"/>
<dbReference type="Proteomes" id="UP000006319">
    <property type="component" value="Chromosome 7"/>
</dbReference>
<evidence type="ECO:0000313" key="3">
    <source>
        <dbReference type="Proteomes" id="UP000006319"/>
    </source>
</evidence>
<keyword evidence="3" id="KW-1185">Reference proteome</keyword>
<dbReference type="VEuPathDB" id="PlasmoDB:PCYB_074410"/>
<proteinExistence type="predicted"/>
<dbReference type="GeneID" id="14692288"/>
<dbReference type="AlphaFoldDB" id="K6UUQ1"/>
<feature type="transmembrane region" description="Helical" evidence="1">
    <location>
        <begin position="383"/>
        <end position="404"/>
    </location>
</feature>
<evidence type="ECO:0008006" key="4">
    <source>
        <dbReference type="Google" id="ProtNLM"/>
    </source>
</evidence>
<gene>
    <name evidence="2" type="ORF">PCYB_074410</name>
</gene>
<organism evidence="2 3">
    <name type="scientific">Plasmodium cynomolgi (strain B)</name>
    <dbReference type="NCBI Taxonomy" id="1120755"/>
    <lineage>
        <taxon>Eukaryota</taxon>
        <taxon>Sar</taxon>
        <taxon>Alveolata</taxon>
        <taxon>Apicomplexa</taxon>
        <taxon>Aconoidasida</taxon>
        <taxon>Haemosporida</taxon>
        <taxon>Plasmodiidae</taxon>
        <taxon>Plasmodium</taxon>
        <taxon>Plasmodium (Plasmodium)</taxon>
    </lineage>
</organism>
<protein>
    <recommendedName>
        <fullName evidence="4">CYIR protein</fullName>
    </recommendedName>
</protein>
<dbReference type="OrthoDB" id="382814at2759"/>
<dbReference type="EMBL" id="DF157099">
    <property type="protein sequence ID" value="GAB65940.1"/>
    <property type="molecule type" value="Genomic_DNA"/>
</dbReference>
<keyword evidence="1" id="KW-0812">Transmembrane</keyword>